<sequence>MSQTVLYSPTTKPDNLRSNTGLVVRAATVSRISVGPHWMQQFTCPTIHVLKYSISLVRAHTKSATCRKVGAILCVLQPGLTSVALLDKVNR</sequence>
<comment type="caution">
    <text evidence="1">The sequence shown here is derived from an EMBL/GenBank/DDBJ whole genome shotgun (WGS) entry which is preliminary data.</text>
</comment>
<gene>
    <name evidence="1" type="ORF">PoB_006303900</name>
</gene>
<name>A0AAV4CXB0_9GAST</name>
<accession>A0AAV4CXB0</accession>
<proteinExistence type="predicted"/>
<reference evidence="1 2" key="1">
    <citation type="journal article" date="2021" name="Elife">
        <title>Chloroplast acquisition without the gene transfer in kleptoplastic sea slugs, Plakobranchus ocellatus.</title>
        <authorList>
            <person name="Maeda T."/>
            <person name="Takahashi S."/>
            <person name="Yoshida T."/>
            <person name="Shimamura S."/>
            <person name="Takaki Y."/>
            <person name="Nagai Y."/>
            <person name="Toyoda A."/>
            <person name="Suzuki Y."/>
            <person name="Arimoto A."/>
            <person name="Ishii H."/>
            <person name="Satoh N."/>
            <person name="Nishiyama T."/>
            <person name="Hasebe M."/>
            <person name="Maruyama T."/>
            <person name="Minagawa J."/>
            <person name="Obokata J."/>
            <person name="Shigenobu S."/>
        </authorList>
    </citation>
    <scope>NUCLEOTIDE SEQUENCE [LARGE SCALE GENOMIC DNA]</scope>
</reference>
<organism evidence="1 2">
    <name type="scientific">Plakobranchus ocellatus</name>
    <dbReference type="NCBI Taxonomy" id="259542"/>
    <lineage>
        <taxon>Eukaryota</taxon>
        <taxon>Metazoa</taxon>
        <taxon>Spiralia</taxon>
        <taxon>Lophotrochozoa</taxon>
        <taxon>Mollusca</taxon>
        <taxon>Gastropoda</taxon>
        <taxon>Heterobranchia</taxon>
        <taxon>Euthyneura</taxon>
        <taxon>Panpulmonata</taxon>
        <taxon>Sacoglossa</taxon>
        <taxon>Placobranchoidea</taxon>
        <taxon>Plakobranchidae</taxon>
        <taxon>Plakobranchus</taxon>
    </lineage>
</organism>
<protein>
    <submittedName>
        <fullName evidence="1">Uncharacterized protein</fullName>
    </submittedName>
</protein>
<dbReference type="Proteomes" id="UP000735302">
    <property type="component" value="Unassembled WGS sequence"/>
</dbReference>
<keyword evidence="2" id="KW-1185">Reference proteome</keyword>
<dbReference type="AlphaFoldDB" id="A0AAV4CXB0"/>
<dbReference type="EMBL" id="BLXT01007071">
    <property type="protein sequence ID" value="GFO36534.1"/>
    <property type="molecule type" value="Genomic_DNA"/>
</dbReference>
<evidence type="ECO:0000313" key="1">
    <source>
        <dbReference type="EMBL" id="GFO36534.1"/>
    </source>
</evidence>
<evidence type="ECO:0000313" key="2">
    <source>
        <dbReference type="Proteomes" id="UP000735302"/>
    </source>
</evidence>